<gene>
    <name evidence="1" type="ORF">T12_744</name>
</gene>
<protein>
    <submittedName>
        <fullName evidence="1">Uncharacterized protein</fullName>
    </submittedName>
</protein>
<dbReference type="Proteomes" id="UP000054783">
    <property type="component" value="Unassembled WGS sequence"/>
</dbReference>
<feature type="non-terminal residue" evidence="1">
    <location>
        <position position="33"/>
    </location>
</feature>
<name>A0A0V0UJ91_9BILA</name>
<evidence type="ECO:0000313" key="1">
    <source>
        <dbReference type="EMBL" id="KRX51322.1"/>
    </source>
</evidence>
<accession>A0A0V0UJ91</accession>
<evidence type="ECO:0000313" key="2">
    <source>
        <dbReference type="Proteomes" id="UP000054783"/>
    </source>
</evidence>
<keyword evidence="2" id="KW-1185">Reference proteome</keyword>
<proteinExistence type="predicted"/>
<comment type="caution">
    <text evidence="1">The sequence shown here is derived from an EMBL/GenBank/DDBJ whole genome shotgun (WGS) entry which is preliminary data.</text>
</comment>
<organism evidence="1 2">
    <name type="scientific">Trichinella patagoniensis</name>
    <dbReference type="NCBI Taxonomy" id="990121"/>
    <lineage>
        <taxon>Eukaryota</taxon>
        <taxon>Metazoa</taxon>
        <taxon>Ecdysozoa</taxon>
        <taxon>Nematoda</taxon>
        <taxon>Enoplea</taxon>
        <taxon>Dorylaimia</taxon>
        <taxon>Trichinellida</taxon>
        <taxon>Trichinellidae</taxon>
        <taxon>Trichinella</taxon>
    </lineage>
</organism>
<dbReference type="EMBL" id="JYDQ01006602">
    <property type="protein sequence ID" value="KRX51322.1"/>
    <property type="molecule type" value="Genomic_DNA"/>
</dbReference>
<dbReference type="AlphaFoldDB" id="A0A0V0UJ91"/>
<sequence length="33" mass="3634">MMDATSFQKKGLLRTQAKPLLCGSGRHRLACQS</sequence>
<reference evidence="1 2" key="1">
    <citation type="submission" date="2015-01" db="EMBL/GenBank/DDBJ databases">
        <title>Evolution of Trichinella species and genotypes.</title>
        <authorList>
            <person name="Korhonen P.K."/>
            <person name="Edoardo P."/>
            <person name="Giuseppe L.R."/>
            <person name="Gasser R.B."/>
        </authorList>
    </citation>
    <scope>NUCLEOTIDE SEQUENCE [LARGE SCALE GENOMIC DNA]</scope>
    <source>
        <strain evidence="1">ISS2496</strain>
    </source>
</reference>